<reference evidence="1" key="2">
    <citation type="journal article" date="2015" name="Fish Shellfish Immunol.">
        <title>Early steps in the European eel (Anguilla anguilla)-Vibrio vulnificus interaction in the gills: Role of the RtxA13 toxin.</title>
        <authorList>
            <person name="Callol A."/>
            <person name="Pajuelo D."/>
            <person name="Ebbesson L."/>
            <person name="Teles M."/>
            <person name="MacKenzie S."/>
            <person name="Amaro C."/>
        </authorList>
    </citation>
    <scope>NUCLEOTIDE SEQUENCE</scope>
</reference>
<proteinExistence type="predicted"/>
<dbReference type="EMBL" id="GBXM01099582">
    <property type="protein sequence ID" value="JAH08995.1"/>
    <property type="molecule type" value="Transcribed_RNA"/>
</dbReference>
<name>A0A0E9PY39_ANGAN</name>
<protein>
    <submittedName>
        <fullName evidence="1">Uncharacterized protein</fullName>
    </submittedName>
</protein>
<dbReference type="AlphaFoldDB" id="A0A0E9PY39"/>
<sequence length="51" mass="5861">MTFLNIWALNNCVFKIRKNQTVMKQAVFALPDSRLVLLPRCEHVAVYPGTI</sequence>
<evidence type="ECO:0000313" key="1">
    <source>
        <dbReference type="EMBL" id="JAH08995.1"/>
    </source>
</evidence>
<organism evidence="1">
    <name type="scientific">Anguilla anguilla</name>
    <name type="common">European freshwater eel</name>
    <name type="synonym">Muraena anguilla</name>
    <dbReference type="NCBI Taxonomy" id="7936"/>
    <lineage>
        <taxon>Eukaryota</taxon>
        <taxon>Metazoa</taxon>
        <taxon>Chordata</taxon>
        <taxon>Craniata</taxon>
        <taxon>Vertebrata</taxon>
        <taxon>Euteleostomi</taxon>
        <taxon>Actinopterygii</taxon>
        <taxon>Neopterygii</taxon>
        <taxon>Teleostei</taxon>
        <taxon>Anguilliformes</taxon>
        <taxon>Anguillidae</taxon>
        <taxon>Anguilla</taxon>
    </lineage>
</organism>
<accession>A0A0E9PY39</accession>
<reference evidence="1" key="1">
    <citation type="submission" date="2014-11" db="EMBL/GenBank/DDBJ databases">
        <authorList>
            <person name="Amaro Gonzalez C."/>
        </authorList>
    </citation>
    <scope>NUCLEOTIDE SEQUENCE</scope>
</reference>